<evidence type="ECO:0000313" key="6">
    <source>
        <dbReference type="Proteomes" id="UP000014760"/>
    </source>
</evidence>
<dbReference type="PRINTS" id="PR00722">
    <property type="entry name" value="CHYMOTRYPSIN"/>
</dbReference>
<dbReference type="EMBL" id="KB308559">
    <property type="protein sequence ID" value="ELT97501.1"/>
    <property type="molecule type" value="Genomic_DNA"/>
</dbReference>
<dbReference type="InterPro" id="IPR001314">
    <property type="entry name" value="Peptidase_S1A"/>
</dbReference>
<evidence type="ECO:0000259" key="3">
    <source>
        <dbReference type="PROSITE" id="PS50240"/>
    </source>
</evidence>
<dbReference type="SMART" id="SM00020">
    <property type="entry name" value="Tryp_SPc"/>
    <property type="match status" value="1"/>
</dbReference>
<feature type="chain" id="PRO_5008787561" description="Peptidase S1 domain-containing protein" evidence="2">
    <location>
        <begin position="17"/>
        <end position="281"/>
    </location>
</feature>
<protein>
    <recommendedName>
        <fullName evidence="3">Peptidase S1 domain-containing protein</fullName>
    </recommendedName>
</protein>
<feature type="signal peptide" evidence="2">
    <location>
        <begin position="1"/>
        <end position="16"/>
    </location>
</feature>
<evidence type="ECO:0000313" key="4">
    <source>
        <dbReference type="EMBL" id="ELT97501.1"/>
    </source>
</evidence>
<evidence type="ECO:0000256" key="2">
    <source>
        <dbReference type="SAM" id="SignalP"/>
    </source>
</evidence>
<keyword evidence="1" id="KW-1015">Disulfide bond</keyword>
<dbReference type="EMBL" id="AMQN01002186">
    <property type="status" value="NOT_ANNOTATED_CDS"/>
    <property type="molecule type" value="Genomic_DNA"/>
</dbReference>
<dbReference type="Pfam" id="PF00089">
    <property type="entry name" value="Trypsin"/>
    <property type="match status" value="1"/>
</dbReference>
<dbReference type="PROSITE" id="PS50240">
    <property type="entry name" value="TRYPSIN_DOM"/>
    <property type="match status" value="1"/>
</dbReference>
<gene>
    <name evidence="4" type="ORF">CAPTEDRAFT_221460</name>
</gene>
<dbReference type="OrthoDB" id="6274970at2759"/>
<dbReference type="FunFam" id="2.40.10.10:FF:000068">
    <property type="entry name" value="transmembrane protease serine 2"/>
    <property type="match status" value="1"/>
</dbReference>
<reference evidence="6" key="1">
    <citation type="submission" date="2012-12" db="EMBL/GenBank/DDBJ databases">
        <authorList>
            <person name="Hellsten U."/>
            <person name="Grimwood J."/>
            <person name="Chapman J.A."/>
            <person name="Shapiro H."/>
            <person name="Aerts A."/>
            <person name="Otillar R.P."/>
            <person name="Terry A.Y."/>
            <person name="Boore J.L."/>
            <person name="Simakov O."/>
            <person name="Marletaz F."/>
            <person name="Cho S.-J."/>
            <person name="Edsinger-Gonzales E."/>
            <person name="Havlak P."/>
            <person name="Kuo D.-H."/>
            <person name="Larsson T."/>
            <person name="Lv J."/>
            <person name="Arendt D."/>
            <person name="Savage R."/>
            <person name="Osoegawa K."/>
            <person name="de Jong P."/>
            <person name="Lindberg D.R."/>
            <person name="Seaver E.C."/>
            <person name="Weisblat D.A."/>
            <person name="Putnam N.H."/>
            <person name="Grigoriev I.V."/>
            <person name="Rokhsar D.S."/>
        </authorList>
    </citation>
    <scope>NUCLEOTIDE SEQUENCE</scope>
    <source>
        <strain evidence="6">I ESC-2004</strain>
    </source>
</reference>
<reference evidence="4 6" key="2">
    <citation type="journal article" date="2013" name="Nature">
        <title>Insights into bilaterian evolution from three spiralian genomes.</title>
        <authorList>
            <person name="Simakov O."/>
            <person name="Marletaz F."/>
            <person name="Cho S.J."/>
            <person name="Edsinger-Gonzales E."/>
            <person name="Havlak P."/>
            <person name="Hellsten U."/>
            <person name="Kuo D.H."/>
            <person name="Larsson T."/>
            <person name="Lv J."/>
            <person name="Arendt D."/>
            <person name="Savage R."/>
            <person name="Osoegawa K."/>
            <person name="de Jong P."/>
            <person name="Grimwood J."/>
            <person name="Chapman J.A."/>
            <person name="Shapiro H."/>
            <person name="Aerts A."/>
            <person name="Otillar R.P."/>
            <person name="Terry A.Y."/>
            <person name="Boore J.L."/>
            <person name="Grigoriev I.V."/>
            <person name="Lindberg D.R."/>
            <person name="Seaver E.C."/>
            <person name="Weisblat D.A."/>
            <person name="Putnam N.H."/>
            <person name="Rokhsar D.S."/>
        </authorList>
    </citation>
    <scope>NUCLEOTIDE SEQUENCE</scope>
    <source>
        <strain evidence="4 6">I ESC-2004</strain>
    </source>
</reference>
<dbReference type="PROSITE" id="PS00134">
    <property type="entry name" value="TRYPSIN_HIS"/>
    <property type="match status" value="1"/>
</dbReference>
<accession>R7U1G6</accession>
<keyword evidence="2" id="KW-0732">Signal</keyword>
<feature type="domain" description="Peptidase S1" evidence="3">
    <location>
        <begin position="22"/>
        <end position="271"/>
    </location>
</feature>
<dbReference type="InterPro" id="IPR043504">
    <property type="entry name" value="Peptidase_S1_PA_chymotrypsin"/>
</dbReference>
<dbReference type="GO" id="GO:0006508">
    <property type="term" value="P:proteolysis"/>
    <property type="evidence" value="ECO:0007669"/>
    <property type="project" value="InterPro"/>
</dbReference>
<dbReference type="STRING" id="283909.R7U1G6"/>
<evidence type="ECO:0000313" key="5">
    <source>
        <dbReference type="EnsemblMetazoa" id="CapteP221460"/>
    </source>
</evidence>
<dbReference type="InterPro" id="IPR009003">
    <property type="entry name" value="Peptidase_S1_PA"/>
</dbReference>
<dbReference type="PANTHER" id="PTHR24252">
    <property type="entry name" value="ACROSIN-RELATED"/>
    <property type="match status" value="1"/>
</dbReference>
<dbReference type="Proteomes" id="UP000014760">
    <property type="component" value="Unassembled WGS sequence"/>
</dbReference>
<dbReference type="SUPFAM" id="SSF50494">
    <property type="entry name" value="Trypsin-like serine proteases"/>
    <property type="match status" value="1"/>
</dbReference>
<reference evidence="5" key="3">
    <citation type="submission" date="2015-06" db="UniProtKB">
        <authorList>
            <consortium name="EnsemblMetazoa"/>
        </authorList>
    </citation>
    <scope>IDENTIFICATION</scope>
</reference>
<keyword evidence="6" id="KW-1185">Reference proteome</keyword>
<name>R7U1G6_CAPTE</name>
<organism evidence="4">
    <name type="scientific">Capitella teleta</name>
    <name type="common">Polychaete worm</name>
    <dbReference type="NCBI Taxonomy" id="283909"/>
    <lineage>
        <taxon>Eukaryota</taxon>
        <taxon>Metazoa</taxon>
        <taxon>Spiralia</taxon>
        <taxon>Lophotrochozoa</taxon>
        <taxon>Annelida</taxon>
        <taxon>Polychaeta</taxon>
        <taxon>Sedentaria</taxon>
        <taxon>Scolecida</taxon>
        <taxon>Capitellidae</taxon>
        <taxon>Capitella</taxon>
    </lineage>
</organism>
<dbReference type="HOGENOM" id="CLU_006842_7_0_1"/>
<dbReference type="CDD" id="cd00190">
    <property type="entry name" value="Tryp_SPc"/>
    <property type="match status" value="1"/>
</dbReference>
<dbReference type="PANTHER" id="PTHR24252:SF7">
    <property type="entry name" value="HYALIN"/>
    <property type="match status" value="1"/>
</dbReference>
<dbReference type="GO" id="GO:0004252">
    <property type="term" value="F:serine-type endopeptidase activity"/>
    <property type="evidence" value="ECO:0007669"/>
    <property type="project" value="InterPro"/>
</dbReference>
<dbReference type="AlphaFoldDB" id="R7U1G6"/>
<dbReference type="OMA" id="RFVMMEN"/>
<evidence type="ECO:0000256" key="1">
    <source>
        <dbReference type="ARBA" id="ARBA00023157"/>
    </source>
</evidence>
<proteinExistence type="predicted"/>
<dbReference type="Gene3D" id="2.40.10.10">
    <property type="entry name" value="Trypsin-like serine proteases"/>
    <property type="match status" value="1"/>
</dbReference>
<dbReference type="InterPro" id="IPR018114">
    <property type="entry name" value="TRYPSIN_HIS"/>
</dbReference>
<dbReference type="InterPro" id="IPR001254">
    <property type="entry name" value="Trypsin_dom"/>
</dbReference>
<dbReference type="EnsemblMetazoa" id="CapteT221460">
    <property type="protein sequence ID" value="CapteP221460"/>
    <property type="gene ID" value="CapteG221460"/>
</dbReference>
<sequence length="281" mass="30815">MKQLGILFVVLATAYADFDNQIIGGAPSAKGRWPWVVSLQRWRPDEGIFRHTCGGALLTPRWVLTAAHCLTAGEGPEDYQVFLGAFNHNEQDAEAIIDVHQMILHEDYDEDGAGIPNDIGLIELEVDADLSNPNIGLATLPRRGEDFAHTEHCWIAGWGRMNPNPENMTASPILLEVNTAIHTLDECRDIWEDHLNSTETDILDQHICIGLPDLGACHGDSGSPANVDVTGESDWVIVGLNSWGTGSRCAAATNAFVRITWFLDWIEERVPGLPGVKPPQP</sequence>